<feature type="region of interest" description="Disordered" evidence="1">
    <location>
        <begin position="826"/>
        <end position="859"/>
    </location>
</feature>
<dbReference type="HOGENOM" id="CLU_006410_3_0_1"/>
<dbReference type="InterPro" id="IPR011009">
    <property type="entry name" value="Kinase-like_dom_sf"/>
</dbReference>
<reference evidence="3" key="1">
    <citation type="submission" date="2014-01" db="EMBL/GenBank/DDBJ databases">
        <title>The genome of the white-rot fungus Pycnoporus cinnabarinus: a basidiomycete model with a versatile arsenal for lignocellulosic biomass breakdown.</title>
        <authorList>
            <person name="Levasseur A."/>
            <person name="Lomascolo A."/>
            <person name="Ruiz-Duenas F.J."/>
            <person name="Uzan E."/>
            <person name="Piumi F."/>
            <person name="Kues U."/>
            <person name="Ram A.F.J."/>
            <person name="Murat C."/>
            <person name="Haon M."/>
            <person name="Benoit I."/>
            <person name="Arfi Y."/>
            <person name="Chevret D."/>
            <person name="Drula E."/>
            <person name="Kwon M.J."/>
            <person name="Gouret P."/>
            <person name="Lesage-Meessen L."/>
            <person name="Lombard V."/>
            <person name="Mariette J."/>
            <person name="Noirot C."/>
            <person name="Park J."/>
            <person name="Patyshakuliyeva A."/>
            <person name="Wieneger R.A.B."/>
            <person name="Wosten H.A.B."/>
            <person name="Martin F."/>
            <person name="Coutinho P.M."/>
            <person name="de Vries R."/>
            <person name="Martinez A.T."/>
            <person name="Klopp C."/>
            <person name="Pontarotti P."/>
            <person name="Henrissat B."/>
            <person name="Record E."/>
        </authorList>
    </citation>
    <scope>NUCLEOTIDE SEQUENCE [LARGE SCALE GENOMIC DNA]</scope>
    <source>
        <strain evidence="3">BRFM137</strain>
    </source>
</reference>
<evidence type="ECO:0000259" key="2">
    <source>
        <dbReference type="Pfam" id="PF17667"/>
    </source>
</evidence>
<feature type="region of interest" description="Disordered" evidence="1">
    <location>
        <begin position="435"/>
        <end position="478"/>
    </location>
</feature>
<feature type="compositionally biased region" description="Polar residues" evidence="1">
    <location>
        <begin position="837"/>
        <end position="847"/>
    </location>
</feature>
<evidence type="ECO:0000313" key="3">
    <source>
        <dbReference type="EMBL" id="CDO75325.1"/>
    </source>
</evidence>
<dbReference type="OMA" id="RHKHYRL"/>
<feature type="domain" description="Fungal-type protein kinase" evidence="2">
    <location>
        <begin position="184"/>
        <end position="625"/>
    </location>
</feature>
<dbReference type="InterPro" id="IPR040976">
    <property type="entry name" value="Pkinase_fungal"/>
</dbReference>
<dbReference type="SUPFAM" id="SSF56112">
    <property type="entry name" value="Protein kinase-like (PK-like)"/>
    <property type="match status" value="1"/>
</dbReference>
<name>A0A060SLS8_PYCCI</name>
<dbReference type="PANTHER" id="PTHR38248">
    <property type="entry name" value="FUNK1 6"/>
    <property type="match status" value="1"/>
</dbReference>
<keyword evidence="4" id="KW-1185">Reference proteome</keyword>
<proteinExistence type="predicted"/>
<gene>
    <name evidence="3" type="ORF">BN946_scf184848.g2</name>
</gene>
<accession>A0A060SLS8</accession>
<feature type="compositionally biased region" description="Low complexity" evidence="1">
    <location>
        <begin position="436"/>
        <end position="454"/>
    </location>
</feature>
<protein>
    <recommendedName>
        <fullName evidence="2">Fungal-type protein kinase domain-containing protein</fullName>
    </recommendedName>
</protein>
<dbReference type="PANTHER" id="PTHR38248:SF2">
    <property type="entry name" value="FUNK1 11"/>
    <property type="match status" value="1"/>
</dbReference>
<dbReference type="AlphaFoldDB" id="A0A060SLS8"/>
<dbReference type="PROSITE" id="PS00109">
    <property type="entry name" value="PROTEIN_KINASE_TYR"/>
    <property type="match status" value="1"/>
</dbReference>
<comment type="caution">
    <text evidence="3">The sequence shown here is derived from an EMBL/GenBank/DDBJ whole genome shotgun (WGS) entry which is preliminary data.</text>
</comment>
<evidence type="ECO:0000313" key="4">
    <source>
        <dbReference type="Proteomes" id="UP000029665"/>
    </source>
</evidence>
<organism evidence="3 4">
    <name type="scientific">Pycnoporus cinnabarinus</name>
    <name type="common">Cinnabar-red polypore</name>
    <name type="synonym">Trametes cinnabarina</name>
    <dbReference type="NCBI Taxonomy" id="5643"/>
    <lineage>
        <taxon>Eukaryota</taxon>
        <taxon>Fungi</taxon>
        <taxon>Dikarya</taxon>
        <taxon>Basidiomycota</taxon>
        <taxon>Agaricomycotina</taxon>
        <taxon>Agaricomycetes</taxon>
        <taxon>Polyporales</taxon>
        <taxon>Polyporaceae</taxon>
        <taxon>Trametes</taxon>
    </lineage>
</organism>
<dbReference type="Gene3D" id="1.10.510.10">
    <property type="entry name" value="Transferase(Phosphotransferase) domain 1"/>
    <property type="match status" value="1"/>
</dbReference>
<dbReference type="Pfam" id="PF17667">
    <property type="entry name" value="Pkinase_fungal"/>
    <property type="match status" value="1"/>
</dbReference>
<sequence>MNLPQHQSSPVGLGRLVVHNRSNSAGHSSLSNELGVLVGQYRAAAVEDMAHKAIRVEVEEFLVHFLKTSGPSSSNSPPTLDVNPFEGLANAVNMQESEISDFFVKAVSKHDLAPGLKMALSEHRPDKNDADKQKIDAAFFRPQFLPTDGRPHWEDQMVPVEFKAHDTAKDPYDDREAGTVDAYAQTRKQVRGQIIHYAQKIFEYQHRTSLIFLIVIGRRFRLSRWDRSGTIVTRAIDYVEHPQILCDALWHIGRMSDEELGLDPTAHRVLPGTADYVKMIRAKFEPDGIPDIAHTERLLDAFPPVDAVFAYVRKMFRKSIESTSFPWYRLEVPDGNAMRNFLVGRPVFCALGMAGRGTRGYVALDVDASPPRFVWLKDAWRTLYDLVAPEGAVLEELNAAGVINVPTLICHGDLPGQETVTPTWWELKNAGPTAESRVVSTTSPTPSVASSSRTLVNHSSSSERTKRSAFEMEEAETSREACPLRRHKHYRLVVKEVAMKLVEFNHGLQLVQVIFDCILAHQAAVTNANIMHRDISGGNILILPKATVVANQSDPSKNTIEMSWTGLLVDWELSKPLIGRAGLPRPRQPERTGTWQFMSAAVLSDHGKKIEISDELEAFFHVTLYYAVRYLRSNCVDVGAFIEDYFDSYTVEANTYKCGNRKSATMKLGLLMTTTNYDTPLKFGSVLDEVFSQALRWFKSHYVVEAYKRNRAAQSTTTSKLLPTPISRPTTLRPKRVPRASYVPKRVVAFSEQNKPLVEEPSAQMLEDAANLDTHDALLDMLYAAMTEPNWPQDRVADDNVPKNYQPRIPIGPPVVGSTVPLNKRQKTAPVAHGVNTPLTKYASSSEPPRTPPRRTTVV</sequence>
<dbReference type="EMBL" id="CCBP010000263">
    <property type="protein sequence ID" value="CDO75325.1"/>
    <property type="molecule type" value="Genomic_DNA"/>
</dbReference>
<dbReference type="GO" id="GO:0004672">
    <property type="term" value="F:protein kinase activity"/>
    <property type="evidence" value="ECO:0007669"/>
    <property type="project" value="InterPro"/>
</dbReference>
<feature type="compositionally biased region" description="Basic and acidic residues" evidence="1">
    <location>
        <begin position="461"/>
        <end position="478"/>
    </location>
</feature>
<evidence type="ECO:0000256" key="1">
    <source>
        <dbReference type="SAM" id="MobiDB-lite"/>
    </source>
</evidence>
<dbReference type="InterPro" id="IPR008266">
    <property type="entry name" value="Tyr_kinase_AS"/>
</dbReference>
<dbReference type="OrthoDB" id="5592585at2759"/>
<dbReference type="Proteomes" id="UP000029665">
    <property type="component" value="Unassembled WGS sequence"/>
</dbReference>